<dbReference type="EMBL" id="OVEO01000003">
    <property type="protein sequence ID" value="SPQ94619.1"/>
    <property type="molecule type" value="Genomic_DNA"/>
</dbReference>
<comment type="similarity">
    <text evidence="1">Belongs to the TCP11 family.</text>
</comment>
<gene>
    <name evidence="2" type="ORF">PBRA_005170</name>
    <name evidence="3" type="ORF">PLBR_LOCUS1834</name>
</gene>
<sequence>MSAIVQFSGDAQRLFAEFRSMMRAALADADVTSTFETFSTYIQRPATLKAALQLLKEARDEGILAKPSPRTLLAAFMVALFPGDILEISEEEMEAAGDDRALDRDCFHGAKGVVARFSSEDGADDLAGALQALSAFQAKFGEWKEFDRQRVLRTLANAHHQWVASIAHLEASRADTRDPESLQLMVDLAQRQLEANKRRILQMGGPEAWEQVQQSPPIQIDLEQIIQELGSKQYWDDFAAELRQTPPKYDRIVTLLTEIRDRIKELVPNRSDVQAEVDRSLDVDFIRQMIEFGSFDSEAFFQVFNVIWTYLKTFGAAAAEAEWEEWRQSILASVGTPDGTYDVLLPKIFNRFLRQLDVIEDATHRYRAMMSASRAGVAAKA</sequence>
<dbReference type="OrthoDB" id="276323at2759"/>
<accession>A0A0G4IMU6</accession>
<dbReference type="GO" id="GO:0007165">
    <property type="term" value="P:signal transduction"/>
    <property type="evidence" value="ECO:0007669"/>
    <property type="project" value="TreeGrafter"/>
</dbReference>
<evidence type="ECO:0000313" key="5">
    <source>
        <dbReference type="Proteomes" id="UP000290189"/>
    </source>
</evidence>
<evidence type="ECO:0000313" key="4">
    <source>
        <dbReference type="Proteomes" id="UP000039324"/>
    </source>
</evidence>
<keyword evidence="4" id="KW-1185">Reference proteome</keyword>
<reference evidence="3 5" key="2">
    <citation type="submission" date="2018-03" db="EMBL/GenBank/DDBJ databases">
        <authorList>
            <person name="Fogelqvist J."/>
        </authorList>
    </citation>
    <scope>NUCLEOTIDE SEQUENCE [LARGE SCALE GENOMIC DNA]</scope>
</reference>
<dbReference type="STRING" id="37360.A0A0G4IMU6"/>
<dbReference type="EMBL" id="CDSF01000068">
    <property type="protein sequence ID" value="CEO96561.1"/>
    <property type="molecule type" value="Genomic_DNA"/>
</dbReference>
<dbReference type="PANTHER" id="PTHR12832">
    <property type="entry name" value="TESTIS-SPECIFIC PROTEIN PBS13 T-COMPLEX 11"/>
    <property type="match status" value="1"/>
</dbReference>
<dbReference type="PANTHER" id="PTHR12832:SF11">
    <property type="entry name" value="LD23868P"/>
    <property type="match status" value="1"/>
</dbReference>
<dbReference type="AlphaFoldDB" id="A0A0G4IMU6"/>
<proteinExistence type="inferred from homology"/>
<keyword evidence="3" id="KW-0496">Mitochondrion</keyword>
<dbReference type="Pfam" id="PF05794">
    <property type="entry name" value="Tcp11"/>
    <property type="match status" value="1"/>
</dbReference>
<name>A0A0G4IMU6_PLABS</name>
<protein>
    <submittedName>
        <fullName evidence="2">Uncharacterized protein</fullName>
    </submittedName>
</protein>
<reference evidence="2 4" key="1">
    <citation type="submission" date="2015-02" db="EMBL/GenBank/DDBJ databases">
        <authorList>
            <person name="Chooi Y.-H."/>
        </authorList>
    </citation>
    <scope>NUCLEOTIDE SEQUENCE [LARGE SCALE GENOMIC DNA]</scope>
    <source>
        <strain evidence="2">E3</strain>
    </source>
</reference>
<evidence type="ECO:0000313" key="2">
    <source>
        <dbReference type="EMBL" id="CEO96561.1"/>
    </source>
</evidence>
<evidence type="ECO:0000256" key="1">
    <source>
        <dbReference type="ARBA" id="ARBA00010954"/>
    </source>
</evidence>
<dbReference type="Proteomes" id="UP000039324">
    <property type="component" value="Unassembled WGS sequence"/>
</dbReference>
<dbReference type="InterPro" id="IPR008862">
    <property type="entry name" value="Tcp11"/>
</dbReference>
<dbReference type="Proteomes" id="UP000290189">
    <property type="component" value="Unassembled WGS sequence"/>
</dbReference>
<geneLocation type="mitochondrion" evidence="3"/>
<evidence type="ECO:0000313" key="3">
    <source>
        <dbReference type="EMBL" id="SPQ94619.1"/>
    </source>
</evidence>
<organism evidence="2 4">
    <name type="scientific">Plasmodiophora brassicae</name>
    <name type="common">Clubroot disease agent</name>
    <dbReference type="NCBI Taxonomy" id="37360"/>
    <lineage>
        <taxon>Eukaryota</taxon>
        <taxon>Sar</taxon>
        <taxon>Rhizaria</taxon>
        <taxon>Endomyxa</taxon>
        <taxon>Phytomyxea</taxon>
        <taxon>Plasmodiophorida</taxon>
        <taxon>Plasmodiophoridae</taxon>
        <taxon>Plasmodiophora</taxon>
    </lineage>
</organism>